<dbReference type="InterPro" id="IPR013216">
    <property type="entry name" value="Methyltransf_11"/>
</dbReference>
<dbReference type="Proteomes" id="UP001596052">
    <property type="component" value="Unassembled WGS sequence"/>
</dbReference>
<dbReference type="EMBL" id="JBHSMQ010000013">
    <property type="protein sequence ID" value="MFC5457852.1"/>
    <property type="molecule type" value="Genomic_DNA"/>
</dbReference>
<dbReference type="Pfam" id="PF08241">
    <property type="entry name" value="Methyltransf_11"/>
    <property type="match status" value="1"/>
</dbReference>
<evidence type="ECO:0000256" key="1">
    <source>
        <dbReference type="ARBA" id="ARBA00022679"/>
    </source>
</evidence>
<comment type="caution">
    <text evidence="3">The sequence shown here is derived from an EMBL/GenBank/DDBJ whole genome shotgun (WGS) entry which is preliminary data.</text>
</comment>
<organism evidence="3 4">
    <name type="scientific">Prosthecobacter fluviatilis</name>
    <dbReference type="NCBI Taxonomy" id="445931"/>
    <lineage>
        <taxon>Bacteria</taxon>
        <taxon>Pseudomonadati</taxon>
        <taxon>Verrucomicrobiota</taxon>
        <taxon>Verrucomicrobiia</taxon>
        <taxon>Verrucomicrobiales</taxon>
        <taxon>Verrucomicrobiaceae</taxon>
        <taxon>Prosthecobacter</taxon>
    </lineage>
</organism>
<sequence length="283" mass="32276">MTTTTPEYIPTIDGAAAHYDDLDQFYREIWGEHIHHGVWLTGRETDTEAAENLIQIVADLGHHSPGQEVCDIGCGYGTTARILAQRHGVNITGMTISAVQLAYAQANNSVPGKTHFMLRDWYDNQLPDNHFDIVQTVESLEHMPDLPGFFRECYRVMKPGGRLVATAWMSCENPDAFARRHFIDAITRETQIAGVRPESEFRAATEGAGFVNYQCKDYARQVKRTWPLCALRTVKGLLTKSHYRRFLFSSRNPNRIFALTLFRIWLAYELGIQRYGVFSAEKR</sequence>
<reference evidence="4" key="1">
    <citation type="journal article" date="2019" name="Int. J. Syst. Evol. Microbiol.">
        <title>The Global Catalogue of Microorganisms (GCM) 10K type strain sequencing project: providing services to taxonomists for standard genome sequencing and annotation.</title>
        <authorList>
            <consortium name="The Broad Institute Genomics Platform"/>
            <consortium name="The Broad Institute Genome Sequencing Center for Infectious Disease"/>
            <person name="Wu L."/>
            <person name="Ma J."/>
        </authorList>
    </citation>
    <scope>NUCLEOTIDE SEQUENCE [LARGE SCALE GENOMIC DNA]</scope>
    <source>
        <strain evidence="4">CGMCC 4.1469</strain>
    </source>
</reference>
<keyword evidence="1" id="KW-0808">Transferase</keyword>
<accession>A0ABW0KZA7</accession>
<feature type="domain" description="Methyltransferase type 11" evidence="2">
    <location>
        <begin position="71"/>
        <end position="164"/>
    </location>
</feature>
<dbReference type="SUPFAM" id="SSF53335">
    <property type="entry name" value="S-adenosyl-L-methionine-dependent methyltransferases"/>
    <property type="match status" value="1"/>
</dbReference>
<keyword evidence="3" id="KW-0489">Methyltransferase</keyword>
<dbReference type="InterPro" id="IPR029063">
    <property type="entry name" value="SAM-dependent_MTases_sf"/>
</dbReference>
<dbReference type="GO" id="GO:0032259">
    <property type="term" value="P:methylation"/>
    <property type="evidence" value="ECO:0007669"/>
    <property type="project" value="UniProtKB-KW"/>
</dbReference>
<evidence type="ECO:0000259" key="2">
    <source>
        <dbReference type="Pfam" id="PF08241"/>
    </source>
</evidence>
<dbReference type="PANTHER" id="PTHR44068:SF11">
    <property type="entry name" value="GERANYL DIPHOSPHATE 2-C-METHYLTRANSFERASE"/>
    <property type="match status" value="1"/>
</dbReference>
<evidence type="ECO:0000313" key="4">
    <source>
        <dbReference type="Proteomes" id="UP001596052"/>
    </source>
</evidence>
<dbReference type="RefSeq" id="WP_377171605.1">
    <property type="nucleotide sequence ID" value="NZ_JBHSMQ010000013.1"/>
</dbReference>
<keyword evidence="4" id="KW-1185">Reference proteome</keyword>
<dbReference type="Gene3D" id="3.40.50.150">
    <property type="entry name" value="Vaccinia Virus protein VP39"/>
    <property type="match status" value="1"/>
</dbReference>
<dbReference type="InterPro" id="IPR050447">
    <property type="entry name" value="Erg6_SMT_methyltransf"/>
</dbReference>
<gene>
    <name evidence="3" type="ORF">ACFQDI_23485</name>
</gene>
<dbReference type="PANTHER" id="PTHR44068">
    <property type="entry name" value="ZGC:194242"/>
    <property type="match status" value="1"/>
</dbReference>
<proteinExistence type="predicted"/>
<evidence type="ECO:0000313" key="3">
    <source>
        <dbReference type="EMBL" id="MFC5457852.1"/>
    </source>
</evidence>
<dbReference type="CDD" id="cd02440">
    <property type="entry name" value="AdoMet_MTases"/>
    <property type="match status" value="1"/>
</dbReference>
<protein>
    <submittedName>
        <fullName evidence="3">Methyltransferase domain-containing protein</fullName>
    </submittedName>
</protein>
<dbReference type="GO" id="GO:0008168">
    <property type="term" value="F:methyltransferase activity"/>
    <property type="evidence" value="ECO:0007669"/>
    <property type="project" value="UniProtKB-KW"/>
</dbReference>
<name>A0ABW0KZA7_9BACT</name>